<accession>I4A5P6</accession>
<keyword evidence="2" id="KW-1185">Reference proteome</keyword>
<proteinExistence type="predicted"/>
<dbReference type="Pfam" id="PF12788">
    <property type="entry name" value="YmaF"/>
    <property type="match status" value="1"/>
</dbReference>
<evidence type="ECO:0000313" key="1">
    <source>
        <dbReference type="EMBL" id="AFL99280.1"/>
    </source>
</evidence>
<evidence type="ECO:0008006" key="3">
    <source>
        <dbReference type="Google" id="ProtNLM"/>
    </source>
</evidence>
<reference evidence="2" key="1">
    <citation type="submission" date="2012-06" db="EMBL/GenBank/DDBJ databases">
        <title>Complete sequence of Desulfitobacterium dehalogenans ATCC 51507.</title>
        <authorList>
            <person name="Lucas S."/>
            <person name="Han J."/>
            <person name="Lapidus A."/>
            <person name="Cheng J.-F."/>
            <person name="Goodwin L."/>
            <person name="Pitluck S."/>
            <person name="Peters L."/>
            <person name="Ovchinnikova G."/>
            <person name="Teshima H."/>
            <person name="Detter J.C."/>
            <person name="Han C."/>
            <person name="Tapia R."/>
            <person name="Land M."/>
            <person name="Hauser L."/>
            <person name="Kyrpides N."/>
            <person name="Ivanova N."/>
            <person name="Pagani I."/>
            <person name="Kruse T."/>
            <person name="de Vos W.M."/>
            <person name="Smidt H."/>
            <person name="Woyke T."/>
        </authorList>
    </citation>
    <scope>NUCLEOTIDE SEQUENCE [LARGE SCALE GENOMIC DNA]</scope>
    <source>
        <strain evidence="2">ATCC 51507 / DSM 9161 / JW/IU-DC1</strain>
    </source>
</reference>
<dbReference type="InterPro" id="IPR024307">
    <property type="entry name" value="YmaF"/>
</dbReference>
<evidence type="ECO:0000313" key="2">
    <source>
        <dbReference type="Proteomes" id="UP000006053"/>
    </source>
</evidence>
<name>I4A5P6_DESDJ</name>
<organism evidence="1 2">
    <name type="scientific">Desulfitobacterium dehalogenans (strain ATCC 51507 / DSM 9161 / JW/IU-DC1)</name>
    <dbReference type="NCBI Taxonomy" id="756499"/>
    <lineage>
        <taxon>Bacteria</taxon>
        <taxon>Bacillati</taxon>
        <taxon>Bacillota</taxon>
        <taxon>Clostridia</taxon>
        <taxon>Eubacteriales</taxon>
        <taxon>Desulfitobacteriaceae</taxon>
        <taxon>Desulfitobacterium</taxon>
    </lineage>
</organism>
<dbReference type="eggNOG" id="ENOG5030YM0">
    <property type="taxonomic scope" value="Bacteria"/>
</dbReference>
<dbReference type="EMBL" id="CP003348">
    <property type="protein sequence ID" value="AFL99280.1"/>
    <property type="molecule type" value="Genomic_DNA"/>
</dbReference>
<gene>
    <name evidence="1" type="ordered locus">Desde_0836</name>
</gene>
<dbReference type="Proteomes" id="UP000006053">
    <property type="component" value="Chromosome"/>
</dbReference>
<sequence length="99" mass="11281">MNTNHKHYFQGTTNEILGHHHRYYGESSEAPNLPNHVHEISGCSTKDDRHRHYINVFSGFAIEVPGGHIHSYQGLTTIDQKHCHSLSSNTFTNNYVPIV</sequence>
<reference evidence="1 2" key="2">
    <citation type="journal article" date="2015" name="J. Bacteriol.">
        <title>Genomic, proteomic, and biochemical analysis of the organohalide respiratory pathway in Desulfitobacterium dehalogenans.</title>
        <authorList>
            <person name="Kruse T."/>
            <person name="van de Pas B.A."/>
            <person name="Atteia A."/>
            <person name="Krab K."/>
            <person name="Hagen W.R."/>
            <person name="Goodwin L."/>
            <person name="Chain P."/>
            <person name="Boeren S."/>
            <person name="Maphosa F."/>
            <person name="Schraa G."/>
            <person name="de Vos W.M."/>
            <person name="van der Oost J."/>
            <person name="Smidt H."/>
            <person name="Stams A.J."/>
        </authorList>
    </citation>
    <scope>NUCLEOTIDE SEQUENCE [LARGE SCALE GENOMIC DNA]</scope>
    <source>
        <strain evidence="2">ATCC 51507 / DSM 9161 / JW/IU-DC1</strain>
    </source>
</reference>
<dbReference type="AlphaFoldDB" id="I4A5P6"/>
<dbReference type="RefSeq" id="WP_014792774.1">
    <property type="nucleotide sequence ID" value="NC_018017.1"/>
</dbReference>
<dbReference type="HOGENOM" id="CLU_137811_2_0_9"/>
<dbReference type="KEGG" id="ddh:Desde_0836"/>
<protein>
    <recommendedName>
        <fullName evidence="3">YmaF family protein</fullName>
    </recommendedName>
</protein>